<feature type="compositionally biased region" description="Basic and acidic residues" evidence="1">
    <location>
        <begin position="65"/>
        <end position="74"/>
    </location>
</feature>
<dbReference type="VEuPathDB" id="VectorBase:ISCW013064"/>
<dbReference type="EMBL" id="ABJB010064432">
    <property type="status" value="NOT_ANNOTATED_CDS"/>
    <property type="molecule type" value="Genomic_DNA"/>
</dbReference>
<reference evidence="3 5" key="1">
    <citation type="submission" date="2008-03" db="EMBL/GenBank/DDBJ databases">
        <title>Annotation of Ixodes scapularis.</title>
        <authorList>
            <consortium name="Ixodes scapularis Genome Project Consortium"/>
            <person name="Caler E."/>
            <person name="Hannick L.I."/>
            <person name="Bidwell S."/>
            <person name="Joardar V."/>
            <person name="Thiagarajan M."/>
            <person name="Amedeo P."/>
            <person name="Galinsky K.J."/>
            <person name="Schobel S."/>
            <person name="Inman J."/>
            <person name="Hostetler J."/>
            <person name="Miller J."/>
            <person name="Hammond M."/>
            <person name="Megy K."/>
            <person name="Lawson D."/>
            <person name="Kodira C."/>
            <person name="Sutton G."/>
            <person name="Meyer J."/>
            <person name="Hill C.A."/>
            <person name="Birren B."/>
            <person name="Nene V."/>
            <person name="Collins F."/>
            <person name="Alarcon-Chaidez F."/>
            <person name="Wikel S."/>
            <person name="Strausberg R."/>
        </authorList>
    </citation>
    <scope>NUCLEOTIDE SEQUENCE [LARGE SCALE GENOMIC DNA]</scope>
    <source>
        <strain evidence="5">Wikel</strain>
        <strain evidence="3">Wikel colony</strain>
    </source>
</reference>
<protein>
    <submittedName>
        <fullName evidence="3 4">Uncharacterized protein</fullName>
    </submittedName>
</protein>
<keyword evidence="2" id="KW-0732">Signal</keyword>
<dbReference type="VEuPathDB" id="VectorBase:ISCP_001467"/>
<accession>B7QBC7</accession>
<dbReference type="EnsemblMetazoa" id="ISCW013064-RA">
    <property type="protein sequence ID" value="ISCW013064-PA"/>
    <property type="gene ID" value="ISCW013064"/>
</dbReference>
<gene>
    <name evidence="4" type="primary">8038684</name>
    <name evidence="3" type="ORF">IscW_ISCW013064</name>
</gene>
<evidence type="ECO:0000313" key="5">
    <source>
        <dbReference type="Proteomes" id="UP000001555"/>
    </source>
</evidence>
<dbReference type="EMBL" id="ABJB010062498">
    <property type="status" value="NOT_ANNOTATED_CDS"/>
    <property type="molecule type" value="Genomic_DNA"/>
</dbReference>
<dbReference type="Proteomes" id="UP000001555">
    <property type="component" value="Unassembled WGS sequence"/>
</dbReference>
<keyword evidence="5" id="KW-1185">Reference proteome</keyword>
<organism>
    <name type="scientific">Ixodes scapularis</name>
    <name type="common">Black-legged tick</name>
    <name type="synonym">Deer tick</name>
    <dbReference type="NCBI Taxonomy" id="6945"/>
    <lineage>
        <taxon>Eukaryota</taxon>
        <taxon>Metazoa</taxon>
        <taxon>Ecdysozoa</taxon>
        <taxon>Arthropoda</taxon>
        <taxon>Chelicerata</taxon>
        <taxon>Arachnida</taxon>
        <taxon>Acari</taxon>
        <taxon>Parasitiformes</taxon>
        <taxon>Ixodida</taxon>
        <taxon>Ixodoidea</taxon>
        <taxon>Ixodidae</taxon>
        <taxon>Ixodinae</taxon>
        <taxon>Ixodes</taxon>
    </lineage>
</organism>
<sequence length="174" mass="18135">MNRGSLISLFTFLLLAVLTNGQFYADDDGIPGFPGLFPGKGGDLFPDRNPTGGLPDRLPTGGLFPDRRPAEGLPDRLPTGGLFPDRRPAEGLPGRLPSGGVFPDRRPAGGLPGAYPGGPDRYPEGSPGRFPGGLPGGTSPTTCRNHICPLGTRCVSARIQCVRAPCEPITTCVS</sequence>
<dbReference type="PaxDb" id="6945-B7QBC7"/>
<evidence type="ECO:0000313" key="3">
    <source>
        <dbReference type="EMBL" id="EEC16149.1"/>
    </source>
</evidence>
<dbReference type="VEuPathDB" id="VectorBase:ISCI013064"/>
<dbReference type="KEGG" id="isc:8038684"/>
<reference evidence="4" key="2">
    <citation type="submission" date="2020-05" db="UniProtKB">
        <authorList>
            <consortium name="EnsemblMetazoa"/>
        </authorList>
    </citation>
    <scope>IDENTIFICATION</scope>
    <source>
        <strain evidence="4">wikel</strain>
    </source>
</reference>
<evidence type="ECO:0000256" key="2">
    <source>
        <dbReference type="SAM" id="SignalP"/>
    </source>
</evidence>
<feature type="chain" id="PRO_5014568280" evidence="2">
    <location>
        <begin position="22"/>
        <end position="174"/>
    </location>
</feature>
<dbReference type="EMBL" id="DS900552">
    <property type="protein sequence ID" value="EEC16149.1"/>
    <property type="molecule type" value="Genomic_DNA"/>
</dbReference>
<feature type="signal peptide" evidence="2">
    <location>
        <begin position="1"/>
        <end position="21"/>
    </location>
</feature>
<dbReference type="AlphaFoldDB" id="B7QBC7"/>
<dbReference type="OrthoDB" id="152433at2759"/>
<evidence type="ECO:0000313" key="4">
    <source>
        <dbReference type="EnsemblMetazoa" id="ISCW013064-PA"/>
    </source>
</evidence>
<dbReference type="InParanoid" id="B7QBC7"/>
<dbReference type="HOGENOM" id="CLU_1541823_0_0_1"/>
<evidence type="ECO:0000256" key="1">
    <source>
        <dbReference type="SAM" id="MobiDB-lite"/>
    </source>
</evidence>
<feature type="region of interest" description="Disordered" evidence="1">
    <location>
        <begin position="49"/>
        <end position="136"/>
    </location>
</feature>
<proteinExistence type="predicted"/>
<name>B7QBC7_IXOSC</name>